<proteinExistence type="predicted"/>
<dbReference type="AlphaFoldDB" id="A0A0F9PDH0"/>
<reference evidence="1" key="1">
    <citation type="journal article" date="2015" name="Nature">
        <title>Complex archaea that bridge the gap between prokaryotes and eukaryotes.</title>
        <authorList>
            <person name="Spang A."/>
            <person name="Saw J.H."/>
            <person name="Jorgensen S.L."/>
            <person name="Zaremba-Niedzwiedzka K."/>
            <person name="Martijn J."/>
            <person name="Lind A.E."/>
            <person name="van Eijk R."/>
            <person name="Schleper C."/>
            <person name="Guy L."/>
            <person name="Ettema T.J."/>
        </authorList>
    </citation>
    <scope>NUCLEOTIDE SEQUENCE</scope>
</reference>
<protein>
    <submittedName>
        <fullName evidence="1">Uncharacterized protein</fullName>
    </submittedName>
</protein>
<name>A0A0F9PDH0_9ZZZZ</name>
<comment type="caution">
    <text evidence="1">The sequence shown here is derived from an EMBL/GenBank/DDBJ whole genome shotgun (WGS) entry which is preliminary data.</text>
</comment>
<organism evidence="1">
    <name type="scientific">marine sediment metagenome</name>
    <dbReference type="NCBI Taxonomy" id="412755"/>
    <lineage>
        <taxon>unclassified sequences</taxon>
        <taxon>metagenomes</taxon>
        <taxon>ecological metagenomes</taxon>
    </lineage>
</organism>
<sequence length="92" mass="10213">MANDFLEVTPKGHDLLLRLEDEVARGVRHSTREAADFFVLTELASDPKSSGELILAARQILPNESSFVADVRSSMRNLLEAGHITIMDAEEF</sequence>
<evidence type="ECO:0000313" key="1">
    <source>
        <dbReference type="EMBL" id="KKN29840.1"/>
    </source>
</evidence>
<dbReference type="EMBL" id="LAZR01002454">
    <property type="protein sequence ID" value="KKN29840.1"/>
    <property type="molecule type" value="Genomic_DNA"/>
</dbReference>
<gene>
    <name evidence="1" type="ORF">LCGC14_0840080</name>
</gene>
<accession>A0A0F9PDH0</accession>